<feature type="domain" description="HTH araC/xylS-type" evidence="4">
    <location>
        <begin position="221"/>
        <end position="319"/>
    </location>
</feature>
<keyword evidence="3" id="KW-0804">Transcription</keyword>
<dbReference type="PANTHER" id="PTHR47893:SF1">
    <property type="entry name" value="REGULATORY PROTEIN PCHR"/>
    <property type="match status" value="1"/>
</dbReference>
<keyword evidence="2" id="KW-0238">DNA-binding</keyword>
<keyword evidence="6" id="KW-1185">Reference proteome</keyword>
<sequence length="324" mass="36807">MHQHFYQYKPGLDMIDDDRDLTMETLRLPEHVGAGEVRRMILRGGLELCITEYRMFAERITTFKGTDSLVELNYCLKGGGVFEVAGQRVEIRANEWQLLLMKDVLASMKHEPGREMCFLGIRMKEEDFREYVRAGMDGEASPVPRLPEGRTFHAANRPITPEIGEVLRQLAGQARNETLKRLYMESKTMELLLLSLRQYYASEGGQRTKSVLRGNDLDKIKRARAVLLDRMVNPPALLELARLVGLNDNKLKLGFKEVFGNTVFGVLREMRLEHARRCMEEGGMNVGEAACAVGYSNPGHFAEAFRNKYGIQPHTLLVRGKSSV</sequence>
<dbReference type="PROSITE" id="PS01124">
    <property type="entry name" value="HTH_ARAC_FAMILY_2"/>
    <property type="match status" value="1"/>
</dbReference>
<accession>A0ABW2FLS8</accession>
<evidence type="ECO:0000313" key="6">
    <source>
        <dbReference type="Proteomes" id="UP001596378"/>
    </source>
</evidence>
<evidence type="ECO:0000256" key="2">
    <source>
        <dbReference type="ARBA" id="ARBA00023125"/>
    </source>
</evidence>
<evidence type="ECO:0000256" key="1">
    <source>
        <dbReference type="ARBA" id="ARBA00023015"/>
    </source>
</evidence>
<dbReference type="Pfam" id="PF12833">
    <property type="entry name" value="HTH_18"/>
    <property type="match status" value="1"/>
</dbReference>
<evidence type="ECO:0000256" key="3">
    <source>
        <dbReference type="ARBA" id="ARBA00023163"/>
    </source>
</evidence>
<dbReference type="SUPFAM" id="SSF51215">
    <property type="entry name" value="Regulatory protein AraC"/>
    <property type="match status" value="1"/>
</dbReference>
<dbReference type="Gene3D" id="1.10.10.60">
    <property type="entry name" value="Homeodomain-like"/>
    <property type="match status" value="1"/>
</dbReference>
<dbReference type="Proteomes" id="UP001596378">
    <property type="component" value="Unassembled WGS sequence"/>
</dbReference>
<dbReference type="InterPro" id="IPR053142">
    <property type="entry name" value="PchR_regulatory_protein"/>
</dbReference>
<protein>
    <submittedName>
        <fullName evidence="5">Helix-turn-helix transcriptional regulator</fullName>
    </submittedName>
</protein>
<evidence type="ECO:0000259" key="4">
    <source>
        <dbReference type="PROSITE" id="PS01124"/>
    </source>
</evidence>
<proteinExistence type="predicted"/>
<name>A0ABW2FLS8_9BACL</name>
<dbReference type="PANTHER" id="PTHR47893">
    <property type="entry name" value="REGULATORY PROTEIN PCHR"/>
    <property type="match status" value="1"/>
</dbReference>
<dbReference type="SMART" id="SM00342">
    <property type="entry name" value="HTH_ARAC"/>
    <property type="match status" value="1"/>
</dbReference>
<keyword evidence="1" id="KW-0805">Transcription regulation</keyword>
<dbReference type="InterPro" id="IPR009057">
    <property type="entry name" value="Homeodomain-like_sf"/>
</dbReference>
<reference evidence="6" key="1">
    <citation type="journal article" date="2019" name="Int. J. Syst. Evol. Microbiol.">
        <title>The Global Catalogue of Microorganisms (GCM) 10K type strain sequencing project: providing services to taxonomists for standard genome sequencing and annotation.</title>
        <authorList>
            <consortium name="The Broad Institute Genomics Platform"/>
            <consortium name="The Broad Institute Genome Sequencing Center for Infectious Disease"/>
            <person name="Wu L."/>
            <person name="Ma J."/>
        </authorList>
    </citation>
    <scope>NUCLEOTIDE SEQUENCE [LARGE SCALE GENOMIC DNA]</scope>
    <source>
        <strain evidence="6">KCTC 12907</strain>
    </source>
</reference>
<evidence type="ECO:0000313" key="5">
    <source>
        <dbReference type="EMBL" id="MFC7152743.1"/>
    </source>
</evidence>
<gene>
    <name evidence="5" type="ORF">ACFQMJ_29760</name>
</gene>
<dbReference type="EMBL" id="JBHTAI010000025">
    <property type="protein sequence ID" value="MFC7152743.1"/>
    <property type="molecule type" value="Genomic_DNA"/>
</dbReference>
<dbReference type="InterPro" id="IPR018060">
    <property type="entry name" value="HTH_AraC"/>
</dbReference>
<comment type="caution">
    <text evidence="5">The sequence shown here is derived from an EMBL/GenBank/DDBJ whole genome shotgun (WGS) entry which is preliminary data.</text>
</comment>
<organism evidence="5 6">
    <name type="scientific">Cohnella cellulosilytica</name>
    <dbReference type="NCBI Taxonomy" id="986710"/>
    <lineage>
        <taxon>Bacteria</taxon>
        <taxon>Bacillati</taxon>
        <taxon>Bacillota</taxon>
        <taxon>Bacilli</taxon>
        <taxon>Bacillales</taxon>
        <taxon>Paenibacillaceae</taxon>
        <taxon>Cohnella</taxon>
    </lineage>
</organism>
<dbReference type="SUPFAM" id="SSF46689">
    <property type="entry name" value="Homeodomain-like"/>
    <property type="match status" value="1"/>
</dbReference>
<dbReference type="RefSeq" id="WP_378107239.1">
    <property type="nucleotide sequence ID" value="NZ_JBHSUP010000026.1"/>
</dbReference>
<dbReference type="InterPro" id="IPR037923">
    <property type="entry name" value="HTH-like"/>
</dbReference>